<evidence type="ECO:0000313" key="3">
    <source>
        <dbReference type="EMBL" id="KAF1808442.1"/>
    </source>
</evidence>
<keyword evidence="4" id="KW-1185">Reference proteome</keyword>
<dbReference type="EMBL" id="ML975184">
    <property type="protein sequence ID" value="KAF1808442.1"/>
    <property type="molecule type" value="Genomic_DNA"/>
</dbReference>
<dbReference type="PANTHER" id="PTHR48081">
    <property type="entry name" value="AB HYDROLASE SUPERFAMILY PROTEIN C4A8.06C"/>
    <property type="match status" value="1"/>
</dbReference>
<dbReference type="RefSeq" id="XP_033530073.1">
    <property type="nucleotide sequence ID" value="XM_033676816.1"/>
</dbReference>
<dbReference type="InterPro" id="IPR013094">
    <property type="entry name" value="AB_hydrolase_3"/>
</dbReference>
<protein>
    <recommendedName>
        <fullName evidence="2">Alpha/beta hydrolase fold-3 domain-containing protein</fullName>
    </recommendedName>
</protein>
<reference evidence="5" key="2">
    <citation type="submission" date="2020-04" db="EMBL/GenBank/DDBJ databases">
        <authorList>
            <consortium name="NCBI Genome Project"/>
        </authorList>
    </citation>
    <scope>NUCLEOTIDE SEQUENCE</scope>
    <source>
        <strain evidence="5">CBS 781.70</strain>
    </source>
</reference>
<evidence type="ECO:0000259" key="2">
    <source>
        <dbReference type="Pfam" id="PF07859"/>
    </source>
</evidence>
<dbReference type="GeneID" id="54417386"/>
<name>A0A6G1FRZ2_9PEZI</name>
<evidence type="ECO:0000256" key="1">
    <source>
        <dbReference type="ARBA" id="ARBA00022801"/>
    </source>
</evidence>
<reference evidence="3 5" key="1">
    <citation type="submission" date="2020-01" db="EMBL/GenBank/DDBJ databases">
        <authorList>
            <consortium name="DOE Joint Genome Institute"/>
            <person name="Haridas S."/>
            <person name="Albert R."/>
            <person name="Binder M."/>
            <person name="Bloem J."/>
            <person name="Labutti K."/>
            <person name="Salamov A."/>
            <person name="Andreopoulos B."/>
            <person name="Baker S.E."/>
            <person name="Barry K."/>
            <person name="Bills G."/>
            <person name="Bluhm B.H."/>
            <person name="Cannon C."/>
            <person name="Castanera R."/>
            <person name="Culley D.E."/>
            <person name="Daum C."/>
            <person name="Ezra D."/>
            <person name="Gonzalez J.B."/>
            <person name="Henrissat B."/>
            <person name="Kuo A."/>
            <person name="Liang C."/>
            <person name="Lipzen A."/>
            <person name="Lutzoni F."/>
            <person name="Magnuson J."/>
            <person name="Mondo S."/>
            <person name="Nolan M."/>
            <person name="Ohm R."/>
            <person name="Pangilinan J."/>
            <person name="Park H.-J."/>
            <person name="Ramirez L."/>
            <person name="Alfaro M."/>
            <person name="Sun H."/>
            <person name="Tritt A."/>
            <person name="Yoshinaga Y."/>
            <person name="Zwiers L.-H."/>
            <person name="Turgeon B.G."/>
            <person name="Goodwin S.B."/>
            <person name="Spatafora J.W."/>
            <person name="Crous P.W."/>
            <person name="Grigoriev I.V."/>
        </authorList>
    </citation>
    <scope>NUCLEOTIDE SEQUENCE</scope>
    <source>
        <strain evidence="3 5">CBS 781.70</strain>
    </source>
</reference>
<dbReference type="Gene3D" id="3.40.50.1820">
    <property type="entry name" value="alpha/beta hydrolase"/>
    <property type="match status" value="1"/>
</dbReference>
<dbReference type="AlphaFoldDB" id="A0A6G1FRZ2"/>
<keyword evidence="1" id="KW-0378">Hydrolase</keyword>
<reference evidence="5" key="3">
    <citation type="submission" date="2025-04" db="UniProtKB">
        <authorList>
            <consortium name="RefSeq"/>
        </authorList>
    </citation>
    <scope>IDENTIFICATION</scope>
    <source>
        <strain evidence="5">CBS 781.70</strain>
    </source>
</reference>
<evidence type="ECO:0000313" key="4">
    <source>
        <dbReference type="Proteomes" id="UP000504638"/>
    </source>
</evidence>
<dbReference type="SUPFAM" id="SSF53474">
    <property type="entry name" value="alpha/beta-Hydrolases"/>
    <property type="match status" value="1"/>
</dbReference>
<dbReference type="InterPro" id="IPR050300">
    <property type="entry name" value="GDXG_lipolytic_enzyme"/>
</dbReference>
<proteinExistence type="predicted"/>
<organism evidence="3">
    <name type="scientific">Eremomyces bilateralis CBS 781.70</name>
    <dbReference type="NCBI Taxonomy" id="1392243"/>
    <lineage>
        <taxon>Eukaryota</taxon>
        <taxon>Fungi</taxon>
        <taxon>Dikarya</taxon>
        <taxon>Ascomycota</taxon>
        <taxon>Pezizomycotina</taxon>
        <taxon>Dothideomycetes</taxon>
        <taxon>Dothideomycetes incertae sedis</taxon>
        <taxon>Eremomycetales</taxon>
        <taxon>Eremomycetaceae</taxon>
        <taxon>Eremomyces</taxon>
    </lineage>
</organism>
<dbReference type="Proteomes" id="UP000504638">
    <property type="component" value="Unplaced"/>
</dbReference>
<dbReference type="PANTHER" id="PTHR48081:SF8">
    <property type="entry name" value="ALPHA_BETA HYDROLASE FOLD-3 DOMAIN-CONTAINING PROTEIN-RELATED"/>
    <property type="match status" value="1"/>
</dbReference>
<dbReference type="Pfam" id="PF07859">
    <property type="entry name" value="Abhydrolase_3"/>
    <property type="match status" value="1"/>
</dbReference>
<dbReference type="OrthoDB" id="408631at2759"/>
<accession>A0A6G1FRZ2</accession>
<gene>
    <name evidence="3 5" type="ORF">P152DRAFT_405501</name>
</gene>
<evidence type="ECO:0000313" key="5">
    <source>
        <dbReference type="RefSeq" id="XP_033530073.1"/>
    </source>
</evidence>
<dbReference type="GO" id="GO:0016787">
    <property type="term" value="F:hydrolase activity"/>
    <property type="evidence" value="ECO:0007669"/>
    <property type="project" value="UniProtKB-KW"/>
</dbReference>
<feature type="domain" description="Alpha/beta hydrolase fold-3" evidence="2">
    <location>
        <begin position="99"/>
        <end position="307"/>
    </location>
</feature>
<sequence length="334" mass="36743">MPLTSDITLDASKFAPDAGPAKTYETNKGIQDLMSKTPYWFEVGAPKYREMREKGQTAFPAPRRLPEGKNIEIPSREAGRNIPCRLMLPSSGTVKGTYLFIHGGGWVLMSESDYDLYLKFVADNCDLAVISVGYRLAPEHPFPQGPEDCIDAAEYLVDNSQDKFGGELMFIGGDSAGGHLTAVAGLQLLKSRPNFSLRGLVYLYGAFNLAHWFPSVVNFDKTLILDHKIMGAFSNAFLPNTSVDDRTNPMVSPFYENLRGLKLPPALFMCGTEDPLLDDTVMMSAKWMMAGAEGIVKIFPGAPHGFIAFPPELVEASAQGKEFIKQFLLEKIGQ</sequence>
<dbReference type="InterPro" id="IPR029058">
    <property type="entry name" value="AB_hydrolase_fold"/>
</dbReference>